<keyword evidence="5 7" id="KW-0472">Membrane</keyword>
<evidence type="ECO:0000256" key="6">
    <source>
        <dbReference type="ARBA" id="ARBA00023315"/>
    </source>
</evidence>
<gene>
    <name evidence="8" type="ORF">O9H85_11955</name>
</gene>
<keyword evidence="4" id="KW-0808">Transferase</keyword>
<dbReference type="PANTHER" id="PTHR30606">
    <property type="entry name" value="LIPID A BIOSYNTHESIS LAUROYL ACYLTRANSFERASE"/>
    <property type="match status" value="1"/>
</dbReference>
<keyword evidence="2" id="KW-1003">Cell membrane</keyword>
<sequence length="314" mass="36896">MYDWIGRITSDERSLDRLARVCGWLPRFVMLWSCSAAALLLYMLSGKGLRSRVQGNMRDLLDERSERKLSQWSHRFYRNVVLALYEILLESRRLEGSAGWRFKVEGEHRLKEALQLGRGAIVYTPHVGNFFYYYWYLCRHYSCLTVATGGSPELRPLYLKFLNLGCPGLDYDSTPPLELYRRLKKHLASGGVVFLLGDFWRPAFPASRFFGRRTRMPEGAAMLSIEQEVPVIPFYGYRERGFKHRLLFEEPLHLYSSFTRATRTDATNVLNRFMERVIRQQPDAWFYWFNAEERWEKDPEAAEPDSDSTKMHTA</sequence>
<dbReference type="GO" id="GO:0016746">
    <property type="term" value="F:acyltransferase activity"/>
    <property type="evidence" value="ECO:0007669"/>
    <property type="project" value="UniProtKB-KW"/>
</dbReference>
<dbReference type="RefSeq" id="WP_269881585.1">
    <property type="nucleotide sequence ID" value="NZ_JAQAGZ010000006.1"/>
</dbReference>
<keyword evidence="9" id="KW-1185">Reference proteome</keyword>
<organism evidence="8 9">
    <name type="scientific">Paenibacillus gyeongsangnamensis</name>
    <dbReference type="NCBI Taxonomy" id="3388067"/>
    <lineage>
        <taxon>Bacteria</taxon>
        <taxon>Bacillati</taxon>
        <taxon>Bacillota</taxon>
        <taxon>Bacilli</taxon>
        <taxon>Bacillales</taxon>
        <taxon>Paenibacillaceae</taxon>
        <taxon>Paenibacillus</taxon>
    </lineage>
</organism>
<protein>
    <submittedName>
        <fullName evidence="8">Lysophospholipid acyltransferase family protein</fullName>
    </submittedName>
</protein>
<keyword evidence="3" id="KW-0997">Cell inner membrane</keyword>
<comment type="subcellular location">
    <subcellularLocation>
        <location evidence="1">Cell inner membrane</location>
    </subcellularLocation>
</comment>
<keyword evidence="6 8" id="KW-0012">Acyltransferase</keyword>
<evidence type="ECO:0000313" key="8">
    <source>
        <dbReference type="EMBL" id="MCZ8513124.1"/>
    </source>
</evidence>
<comment type="caution">
    <text evidence="8">The sequence shown here is derived from an EMBL/GenBank/DDBJ whole genome shotgun (WGS) entry which is preliminary data.</text>
</comment>
<dbReference type="InterPro" id="IPR004960">
    <property type="entry name" value="LipA_acyltrans"/>
</dbReference>
<dbReference type="Pfam" id="PF03279">
    <property type="entry name" value="Lip_A_acyltrans"/>
    <property type="match status" value="1"/>
</dbReference>
<evidence type="ECO:0000256" key="2">
    <source>
        <dbReference type="ARBA" id="ARBA00022475"/>
    </source>
</evidence>
<reference evidence="8 9" key="1">
    <citation type="submission" date="2022-12" db="EMBL/GenBank/DDBJ databases">
        <title>Draft genome sequence of Paenibacillus sp. dW9.</title>
        <authorList>
            <person name="Choi E.-W."/>
            <person name="Kim D.-U."/>
        </authorList>
    </citation>
    <scope>NUCLEOTIDE SEQUENCE [LARGE SCALE GENOMIC DNA]</scope>
    <source>
        <strain evidence="9">dW9</strain>
    </source>
</reference>
<evidence type="ECO:0000256" key="7">
    <source>
        <dbReference type="SAM" id="Phobius"/>
    </source>
</evidence>
<feature type="transmembrane region" description="Helical" evidence="7">
    <location>
        <begin position="24"/>
        <end position="44"/>
    </location>
</feature>
<keyword evidence="7" id="KW-0812">Transmembrane</keyword>
<name>A0ABT4Q8C0_9BACL</name>
<proteinExistence type="predicted"/>
<dbReference type="PANTHER" id="PTHR30606:SF10">
    <property type="entry name" value="PHOSPHATIDYLINOSITOL MANNOSIDE ACYLTRANSFERASE"/>
    <property type="match status" value="1"/>
</dbReference>
<evidence type="ECO:0000313" key="9">
    <source>
        <dbReference type="Proteomes" id="UP001527882"/>
    </source>
</evidence>
<evidence type="ECO:0000256" key="3">
    <source>
        <dbReference type="ARBA" id="ARBA00022519"/>
    </source>
</evidence>
<keyword evidence="7" id="KW-1133">Transmembrane helix</keyword>
<evidence type="ECO:0000256" key="1">
    <source>
        <dbReference type="ARBA" id="ARBA00004533"/>
    </source>
</evidence>
<evidence type="ECO:0000256" key="4">
    <source>
        <dbReference type="ARBA" id="ARBA00022679"/>
    </source>
</evidence>
<accession>A0ABT4Q8C0</accession>
<dbReference type="EMBL" id="JAQAGZ010000006">
    <property type="protein sequence ID" value="MCZ8513124.1"/>
    <property type="molecule type" value="Genomic_DNA"/>
</dbReference>
<dbReference type="Proteomes" id="UP001527882">
    <property type="component" value="Unassembled WGS sequence"/>
</dbReference>
<dbReference type="CDD" id="cd07984">
    <property type="entry name" value="LPLAT_LABLAT-like"/>
    <property type="match status" value="1"/>
</dbReference>
<evidence type="ECO:0000256" key="5">
    <source>
        <dbReference type="ARBA" id="ARBA00023136"/>
    </source>
</evidence>